<dbReference type="GO" id="GO:1902600">
    <property type="term" value="P:proton transmembrane transport"/>
    <property type="evidence" value="ECO:0007669"/>
    <property type="project" value="InterPro"/>
</dbReference>
<evidence type="ECO:0000313" key="15">
    <source>
        <dbReference type="EMBL" id="ABG60309.1"/>
    </source>
</evidence>
<evidence type="ECO:0000259" key="14">
    <source>
        <dbReference type="PROSITE" id="PS51201"/>
    </source>
</evidence>
<proteinExistence type="inferred from homology"/>
<evidence type="ECO:0000256" key="10">
    <source>
        <dbReference type="ARBA" id="ARBA00022989"/>
    </source>
</evidence>
<feature type="domain" description="RCK N-terminal" evidence="14">
    <location>
        <begin position="414"/>
        <end position="538"/>
    </location>
</feature>
<keyword evidence="10 13" id="KW-1133">Transmembrane helix</keyword>
<feature type="transmembrane region" description="Helical" evidence="13">
    <location>
        <begin position="306"/>
        <end position="324"/>
    </location>
</feature>
<dbReference type="PANTHER" id="PTHR46157">
    <property type="entry name" value="K(+) EFFLUX ANTIPORTER 3, CHLOROPLASTIC"/>
    <property type="match status" value="1"/>
</dbReference>
<dbReference type="PRINTS" id="PR00335">
    <property type="entry name" value="KUPTAKETRKA"/>
</dbReference>
<reference evidence="15 16" key="1">
    <citation type="journal article" date="2007" name="Appl. Environ. Microbiol.">
        <title>Genome sequence of the cellulolytic gliding bacterium Cytophaga hutchinsonii.</title>
        <authorList>
            <person name="Xie G."/>
            <person name="Bruce D.C."/>
            <person name="Challacombe J.F."/>
            <person name="Chertkov O."/>
            <person name="Detter J.C."/>
            <person name="Gilna P."/>
            <person name="Han C.S."/>
            <person name="Lucas S."/>
            <person name="Misra M."/>
            <person name="Myers G.L."/>
            <person name="Richardson P."/>
            <person name="Tapia R."/>
            <person name="Thayer N."/>
            <person name="Thompson L.S."/>
            <person name="Brettin T.S."/>
            <person name="Henrissat B."/>
            <person name="Wilson D.B."/>
            <person name="McBride M.J."/>
        </authorList>
    </citation>
    <scope>NUCLEOTIDE SEQUENCE [LARGE SCALE GENOMIC DNA]</scope>
    <source>
        <strain evidence="16">ATCC 33406 / DSM 1761 / CIP 103989 / NBRC 15051 / NCIMB 9469 / D465</strain>
    </source>
</reference>
<dbReference type="Pfam" id="PF00999">
    <property type="entry name" value="Na_H_Exchanger"/>
    <property type="match status" value="1"/>
</dbReference>
<evidence type="ECO:0000256" key="7">
    <source>
        <dbReference type="ARBA" id="ARBA00022538"/>
    </source>
</evidence>
<evidence type="ECO:0000256" key="13">
    <source>
        <dbReference type="SAM" id="Phobius"/>
    </source>
</evidence>
<feature type="transmembrane region" description="Helical" evidence="13">
    <location>
        <begin position="31"/>
        <end position="50"/>
    </location>
</feature>
<evidence type="ECO:0000256" key="6">
    <source>
        <dbReference type="ARBA" id="ARBA00022519"/>
    </source>
</evidence>
<dbReference type="SUPFAM" id="SSF51735">
    <property type="entry name" value="NAD(P)-binding Rossmann-fold domains"/>
    <property type="match status" value="1"/>
</dbReference>
<dbReference type="GO" id="GO:0015079">
    <property type="term" value="F:potassium ion transmembrane transporter activity"/>
    <property type="evidence" value="ECO:0007669"/>
    <property type="project" value="InterPro"/>
</dbReference>
<evidence type="ECO:0000256" key="12">
    <source>
        <dbReference type="ARBA" id="ARBA00023136"/>
    </source>
</evidence>
<dbReference type="InterPro" id="IPR004771">
    <property type="entry name" value="K/H_exchanger"/>
</dbReference>
<dbReference type="EMBL" id="CP000383">
    <property type="protein sequence ID" value="ABG60309.1"/>
    <property type="molecule type" value="Genomic_DNA"/>
</dbReference>
<protein>
    <submittedName>
        <fullName evidence="15">Kef-type potassium/proton antiporter, CPA2 family</fullName>
    </submittedName>
</protein>
<dbReference type="RefSeq" id="WP_011586418.1">
    <property type="nucleotide sequence ID" value="NC_008255.1"/>
</dbReference>
<dbReference type="PROSITE" id="PS51201">
    <property type="entry name" value="RCK_N"/>
    <property type="match status" value="1"/>
</dbReference>
<dbReference type="NCBIfam" id="TIGR00932">
    <property type="entry name" value="2a37"/>
    <property type="match status" value="1"/>
</dbReference>
<feature type="transmembrane region" description="Helical" evidence="13">
    <location>
        <begin position="279"/>
        <end position="300"/>
    </location>
</feature>
<dbReference type="InterPro" id="IPR006153">
    <property type="entry name" value="Cation/H_exchanger_TM"/>
</dbReference>
<keyword evidence="4" id="KW-0050">Antiport</keyword>
<keyword evidence="7" id="KW-0633">Potassium transport</keyword>
<feature type="transmembrane region" description="Helical" evidence="13">
    <location>
        <begin position="56"/>
        <end position="75"/>
    </location>
</feature>
<evidence type="ECO:0000313" key="16">
    <source>
        <dbReference type="Proteomes" id="UP000001822"/>
    </source>
</evidence>
<keyword evidence="16" id="KW-1185">Reference proteome</keyword>
<keyword evidence="12 13" id="KW-0472">Membrane</keyword>
<feature type="transmembrane region" description="Helical" evidence="13">
    <location>
        <begin position="225"/>
        <end position="243"/>
    </location>
</feature>
<gene>
    <name evidence="15" type="primary">kefB</name>
    <name evidence="15" type="ordered locus">CHU_3068</name>
</gene>
<dbReference type="InterPro" id="IPR036291">
    <property type="entry name" value="NAD(P)-bd_dom_sf"/>
</dbReference>
<keyword evidence="9" id="KW-0630">Potassium</keyword>
<organism evidence="15 16">
    <name type="scientific">Cytophaga hutchinsonii (strain ATCC 33406 / DSM 1761 / CIP 103989 / NBRC 15051 / NCIMB 9469 / D465)</name>
    <dbReference type="NCBI Taxonomy" id="269798"/>
    <lineage>
        <taxon>Bacteria</taxon>
        <taxon>Pseudomonadati</taxon>
        <taxon>Bacteroidota</taxon>
        <taxon>Cytophagia</taxon>
        <taxon>Cytophagales</taxon>
        <taxon>Cytophagaceae</taxon>
        <taxon>Cytophaga</taxon>
    </lineage>
</organism>
<dbReference type="Pfam" id="PF02254">
    <property type="entry name" value="TrkA_N"/>
    <property type="match status" value="1"/>
</dbReference>
<feature type="transmembrane region" description="Helical" evidence="13">
    <location>
        <begin position="336"/>
        <end position="357"/>
    </location>
</feature>
<keyword evidence="11" id="KW-0406">Ion transport</keyword>
<dbReference type="AlphaFoldDB" id="A0A6N4SUV5"/>
<accession>A0A6N4SUV5</accession>
<dbReference type="Gene3D" id="1.20.1530.20">
    <property type="match status" value="1"/>
</dbReference>
<dbReference type="InterPro" id="IPR003148">
    <property type="entry name" value="RCK_N"/>
</dbReference>
<dbReference type="Proteomes" id="UP000001822">
    <property type="component" value="Chromosome"/>
</dbReference>
<evidence type="ECO:0000256" key="11">
    <source>
        <dbReference type="ARBA" id="ARBA00023065"/>
    </source>
</evidence>
<feature type="transmembrane region" description="Helical" evidence="13">
    <location>
        <begin position="87"/>
        <end position="109"/>
    </location>
</feature>
<evidence type="ECO:0000256" key="9">
    <source>
        <dbReference type="ARBA" id="ARBA00022958"/>
    </source>
</evidence>
<dbReference type="KEGG" id="chu:CHU_3068"/>
<dbReference type="FunFam" id="3.40.50.720:FF:000036">
    <property type="entry name" value="Glutathione-regulated potassium-efflux system protein KefB"/>
    <property type="match status" value="1"/>
</dbReference>
<evidence type="ECO:0000256" key="5">
    <source>
        <dbReference type="ARBA" id="ARBA00022475"/>
    </source>
</evidence>
<keyword evidence="3" id="KW-0813">Transport</keyword>
<dbReference type="GO" id="GO:0015297">
    <property type="term" value="F:antiporter activity"/>
    <property type="evidence" value="ECO:0007669"/>
    <property type="project" value="UniProtKB-KW"/>
</dbReference>
<dbReference type="FunFam" id="1.20.1530.20:FF:000001">
    <property type="entry name" value="Glutathione-regulated potassium-efflux system protein KefB"/>
    <property type="match status" value="1"/>
</dbReference>
<feature type="transmembrane region" description="Helical" evidence="13">
    <location>
        <begin position="369"/>
        <end position="388"/>
    </location>
</feature>
<dbReference type="InterPro" id="IPR038770">
    <property type="entry name" value="Na+/solute_symporter_sf"/>
</dbReference>
<comment type="subcellular location">
    <subcellularLocation>
        <location evidence="1">Cell inner membrane</location>
        <topology evidence="1">Multi-pass membrane protein</topology>
    </subcellularLocation>
</comment>
<keyword evidence="8 13" id="KW-0812">Transmembrane</keyword>
<dbReference type="OrthoDB" id="9781411at2"/>
<keyword evidence="5" id="KW-1003">Cell membrane</keyword>
<name>A0A6N4SUV5_CYTH3</name>
<dbReference type="PANTHER" id="PTHR46157:SF4">
    <property type="entry name" value="K(+) EFFLUX ANTIPORTER 3, CHLOROPLASTIC"/>
    <property type="match status" value="1"/>
</dbReference>
<evidence type="ECO:0000256" key="1">
    <source>
        <dbReference type="ARBA" id="ARBA00004429"/>
    </source>
</evidence>
<dbReference type="InterPro" id="IPR006036">
    <property type="entry name" value="K_uptake_TrkA"/>
</dbReference>
<dbReference type="Gene3D" id="3.40.50.720">
    <property type="entry name" value="NAD(P)-binding Rossmann-like Domain"/>
    <property type="match status" value="1"/>
</dbReference>
<sequence length="631" mass="69333">MENNFLFQTVIYLSAAVVCVPIAKRFAMGSVLGYLLAGMLIGPFVLGFIGQEGKDIMHFAEFGVVMMLFLIGLELEPAHLWKIRKQILGVGLSQVLITTAVVMIIAIAASLAWQSALAIGFAFAMSSTAIVLQSLKEKGLMKAPSGQFSFAVLLFQDIAVIPILAILPLLVFLPVSIPQDAHSGGINDLPRWLQTASVLGAVGGIVLIGKYAIVPLLRVIAKTHMRELFTASALLIVVAIALLMQQVGLSPALGTFLAGVILANSEFKHELESDLEPFKGLLLGLFFIAVGASIDFSLVYEELLTIAILTFSIIIVKASILFAIGKKAKLSLDQNLIFAIGLSQVGEFAFVLFSFIGTHNILSKAQTDMMMAVTALSMTISPLLLIVLDKWILPKLHAADKEQTTKRADHIEERNNVLLVGFGHFGTTLARFLRANGVAATVLDNNSDQVDLLRKMGFNVFYGDATRIDILEAAGAAEASILIIAIDSPETNLEIVKIVKQHFPNLEIMVRSKNRMDAYELLDEGVSNIYREHLDTSIRLGVDVMKKLGYRTYSAFRAGQNFIKYDEAALRTLSQNRKNMKVYISDVREQIALQEELLQIDRQVVPSANDHAWDSREMREKIREMDNQKSV</sequence>
<feature type="transmembrane region" description="Helical" evidence="13">
    <location>
        <begin position="115"/>
        <end position="135"/>
    </location>
</feature>
<evidence type="ECO:0000256" key="4">
    <source>
        <dbReference type="ARBA" id="ARBA00022449"/>
    </source>
</evidence>
<comment type="similarity">
    <text evidence="2">Belongs to the monovalent cation:proton antiporter 2 (CPA2) transporter (TC 2.A.37) family.</text>
</comment>
<keyword evidence="6" id="KW-0997">Cell inner membrane</keyword>
<dbReference type="GO" id="GO:0005886">
    <property type="term" value="C:plasma membrane"/>
    <property type="evidence" value="ECO:0007669"/>
    <property type="project" value="UniProtKB-SubCell"/>
</dbReference>
<feature type="transmembrane region" description="Helical" evidence="13">
    <location>
        <begin position="147"/>
        <end position="172"/>
    </location>
</feature>
<evidence type="ECO:0000256" key="2">
    <source>
        <dbReference type="ARBA" id="ARBA00005551"/>
    </source>
</evidence>
<evidence type="ECO:0000256" key="8">
    <source>
        <dbReference type="ARBA" id="ARBA00022692"/>
    </source>
</evidence>
<feature type="transmembrane region" description="Helical" evidence="13">
    <location>
        <begin position="6"/>
        <end position="24"/>
    </location>
</feature>
<evidence type="ECO:0000256" key="3">
    <source>
        <dbReference type="ARBA" id="ARBA00022448"/>
    </source>
</evidence>
<feature type="transmembrane region" description="Helical" evidence="13">
    <location>
        <begin position="192"/>
        <end position="213"/>
    </location>
</feature>